<comment type="subunit">
    <text evidence="10">Component of the translation initiation factor 2B (eIF2B) complex which is a heterodecamer of two sets of five different subunits: alpha, beta, gamma, delta and epsilon. Subunits alpha, beta and delta comprise a regulatory subcomplex and subunits epsilon and gamma comprise a catalytic subcomplex. Within the complex, the hexameric regulatory complex resides at the center, with the two heterodimeric catalytic subcomplexes bound on opposite sides.</text>
</comment>
<dbReference type="FunCoup" id="A0A165G8A9">
    <property type="interactions" value="1144"/>
</dbReference>
<keyword evidence="4" id="KW-0963">Cytoplasm</keyword>
<dbReference type="InterPro" id="IPR005835">
    <property type="entry name" value="NTP_transferase_dom"/>
</dbReference>
<evidence type="ECO:0000256" key="6">
    <source>
        <dbReference type="ARBA" id="ARBA00030179"/>
    </source>
</evidence>
<dbReference type="GO" id="GO:0006446">
    <property type="term" value="P:regulation of translational initiation"/>
    <property type="evidence" value="ECO:0007669"/>
    <property type="project" value="EnsemblFungi"/>
</dbReference>
<dbReference type="Pfam" id="PF25084">
    <property type="entry name" value="LbH_EIF2B"/>
    <property type="match status" value="1"/>
</dbReference>
<dbReference type="FunFam" id="3.90.550.10:FF:000066">
    <property type="entry name" value="Translation initiation factor eIF-2B subunit epsilon"/>
    <property type="match status" value="1"/>
</dbReference>
<dbReference type="InterPro" id="IPR051956">
    <property type="entry name" value="eIF2B_epsilon"/>
</dbReference>
<dbReference type="GO" id="GO:0002183">
    <property type="term" value="P:cytoplasmic translational initiation"/>
    <property type="evidence" value="ECO:0007669"/>
    <property type="project" value="EnsemblFungi"/>
</dbReference>
<name>A0A165G8A9_XYLHT</name>
<dbReference type="PANTHER" id="PTHR45887:SF1">
    <property type="entry name" value="TRANSLATION INITIATION FACTOR EIF-2B SUBUNIT EPSILON"/>
    <property type="match status" value="1"/>
</dbReference>
<feature type="domain" description="W2" evidence="11">
    <location>
        <begin position="524"/>
        <end position="700"/>
    </location>
</feature>
<dbReference type="AlphaFoldDB" id="A0A165G8A9"/>
<dbReference type="CDD" id="cd11558">
    <property type="entry name" value="W2_eIF2B_epsilon"/>
    <property type="match status" value="1"/>
</dbReference>
<dbReference type="EMBL" id="KV407460">
    <property type="protein sequence ID" value="KZF21859.1"/>
    <property type="molecule type" value="Genomic_DNA"/>
</dbReference>
<dbReference type="Gene3D" id="3.90.550.10">
    <property type="entry name" value="Spore Coat Polysaccharide Biosynthesis Protein SpsA, Chain A"/>
    <property type="match status" value="1"/>
</dbReference>
<dbReference type="InterPro" id="IPR003307">
    <property type="entry name" value="W2_domain"/>
</dbReference>
<dbReference type="GO" id="GO:0003743">
    <property type="term" value="F:translation initiation factor activity"/>
    <property type="evidence" value="ECO:0007669"/>
    <property type="project" value="UniProtKB-KW"/>
</dbReference>
<sequence length="708" mass="79377">MGPKKHQQQQKKGPAPGEEVEETLQAVVLADSFETRFTPFTLERPRCLLPLANIPLIEYTFEFLANAGVADIFVYCGAHTDQVEEYIRNSKWTHSSSPFTRLDIIRSTSHSVGDAMRDLDHRDIITGDFLIVSGDVVSNLPLEEAIAKHRARRAADKNAIMTMILREAGGAHRTKAQGVTPVFVVDPTKDRCLHYEEMRRGQEDRYLHIEPELMSGHSELEVRQDLIDCHIDICTPDVLALWTDSFDYESPRKHFLHGVLKDYELNGKTIHTHIIDDHYAARVQDLHAYDAVSKDIVSRWAYPLCPDSNLLRGQSYRLQRGNIYKEDGVVLARSSVVKRSTILGQGSSIGDGSEVGKSIIGRRCQIGKNVIIEGSHIWDDAVVGDGTVVRHAVIANEAVVGKNCRVEPGALISYGVRIADGIKVSGISRITRCKRKRDADDALVSVPSEPEIVGPGGEGYDYEESDDEDIDEDERAMSSGLIYNMANLAVSDSSISTMTSEISEEPPQRMRSAASSFATTTSEDANEDEFHHDAASSIYDSLQRGDTSDVIQLEMMGLRMSNNASDHQMRRAMAAAFTKHIHNLVESGSANVSQAVPRVFKDHKDLITRTIFDRNQEEKVDQVDFLLLMQRDLIGKSKGDSILLFTAKELYDLEVIEEESFDQWWNDERSSADPEMRKIRSQTEQFVEWLANAEEDSSEEEDSEEDDE</sequence>
<dbReference type="SUPFAM" id="SSF48371">
    <property type="entry name" value="ARM repeat"/>
    <property type="match status" value="1"/>
</dbReference>
<dbReference type="SMART" id="SM00515">
    <property type="entry name" value="eIF5C"/>
    <property type="match status" value="1"/>
</dbReference>
<dbReference type="Pfam" id="PF02020">
    <property type="entry name" value="W2"/>
    <property type="match status" value="1"/>
</dbReference>
<dbReference type="OrthoDB" id="424572at2759"/>
<dbReference type="CDD" id="cd04197">
    <property type="entry name" value="eIF-2B_epsilon_N"/>
    <property type="match status" value="1"/>
</dbReference>
<evidence type="ECO:0000256" key="2">
    <source>
        <dbReference type="ARBA" id="ARBA00007878"/>
    </source>
</evidence>
<dbReference type="PANTHER" id="PTHR45887">
    <property type="entry name" value="TRANSLATION INITIATION FACTOR EIF-2B SUBUNIT EPSILON"/>
    <property type="match status" value="1"/>
</dbReference>
<keyword evidence="5 12" id="KW-0648">Protein biosynthesis</keyword>
<comment type="similarity">
    <text evidence="2">Belongs to the eIF-2B gamma/epsilon subunits family.</text>
</comment>
<dbReference type="RefSeq" id="XP_018187414.1">
    <property type="nucleotide sequence ID" value="XM_018330567.1"/>
</dbReference>
<evidence type="ECO:0000256" key="1">
    <source>
        <dbReference type="ARBA" id="ARBA00004514"/>
    </source>
</evidence>
<dbReference type="InterPro" id="IPR029044">
    <property type="entry name" value="Nucleotide-diphossugar_trans"/>
</dbReference>
<organism evidence="12 13">
    <name type="scientific">Xylona heveae (strain CBS 132557 / TC161)</name>
    <dbReference type="NCBI Taxonomy" id="1328760"/>
    <lineage>
        <taxon>Eukaryota</taxon>
        <taxon>Fungi</taxon>
        <taxon>Dikarya</taxon>
        <taxon>Ascomycota</taxon>
        <taxon>Pezizomycotina</taxon>
        <taxon>Xylonomycetes</taxon>
        <taxon>Xylonales</taxon>
        <taxon>Xylonaceae</taxon>
        <taxon>Xylona</taxon>
    </lineage>
</organism>
<evidence type="ECO:0000313" key="13">
    <source>
        <dbReference type="Proteomes" id="UP000076632"/>
    </source>
</evidence>
<protein>
    <recommendedName>
        <fullName evidence="3">Mannose-1-phosphate guanyltransferase</fullName>
    </recommendedName>
    <alternativeName>
        <fullName evidence="7">GDP-mannose pyrophosphorylase</fullName>
    </alternativeName>
    <alternativeName>
        <fullName evidence="6">GTP-mannose-1-phosphate guanylyltransferase</fullName>
    </alternativeName>
    <alternativeName>
        <fullName evidence="8">Translation initiation factor eIF2B subunit epsilon</fullName>
    </alternativeName>
    <alternativeName>
        <fullName evidence="9">eIF2B GDP-GTP exchange factor subunit epsilon</fullName>
    </alternativeName>
</protein>
<evidence type="ECO:0000256" key="8">
    <source>
        <dbReference type="ARBA" id="ARBA00044144"/>
    </source>
</evidence>
<dbReference type="GeneID" id="28895704"/>
<evidence type="ECO:0000256" key="4">
    <source>
        <dbReference type="ARBA" id="ARBA00022490"/>
    </source>
</evidence>
<dbReference type="PROSITE" id="PS51363">
    <property type="entry name" value="W2"/>
    <property type="match status" value="1"/>
</dbReference>
<dbReference type="InterPro" id="IPR016024">
    <property type="entry name" value="ARM-type_fold"/>
</dbReference>
<evidence type="ECO:0000256" key="9">
    <source>
        <dbReference type="ARBA" id="ARBA00044345"/>
    </source>
</evidence>
<keyword evidence="13" id="KW-1185">Reference proteome</keyword>
<dbReference type="CDD" id="cd05787">
    <property type="entry name" value="LbH_eIF2B_epsilon"/>
    <property type="match status" value="1"/>
</dbReference>
<dbReference type="InterPro" id="IPR056764">
    <property type="entry name" value="LbH_EIF2B3/5"/>
</dbReference>
<evidence type="ECO:0000259" key="11">
    <source>
        <dbReference type="PROSITE" id="PS51363"/>
    </source>
</evidence>
<dbReference type="SUPFAM" id="SSF53448">
    <property type="entry name" value="Nucleotide-diphospho-sugar transferases"/>
    <property type="match status" value="1"/>
</dbReference>
<keyword evidence="5 12" id="KW-0396">Initiation factor</keyword>
<dbReference type="GO" id="GO:0031369">
    <property type="term" value="F:translation initiation factor binding"/>
    <property type="evidence" value="ECO:0007669"/>
    <property type="project" value="InterPro"/>
</dbReference>
<comment type="subcellular location">
    <subcellularLocation>
        <location evidence="1">Cytoplasm</location>
        <location evidence="1">Cytosol</location>
    </subcellularLocation>
</comment>
<dbReference type="Proteomes" id="UP000076632">
    <property type="component" value="Unassembled WGS sequence"/>
</dbReference>
<accession>A0A165G8A9</accession>
<proteinExistence type="inferred from homology"/>
<dbReference type="STRING" id="1328760.A0A165G8A9"/>
<dbReference type="GO" id="GO:0005085">
    <property type="term" value="F:guanyl-nucleotide exchange factor activity"/>
    <property type="evidence" value="ECO:0007669"/>
    <property type="project" value="EnsemblFungi"/>
</dbReference>
<gene>
    <name evidence="12" type="ORF">L228DRAFT_231428</name>
</gene>
<dbReference type="Pfam" id="PF00483">
    <property type="entry name" value="NTP_transferase"/>
    <property type="match status" value="1"/>
</dbReference>
<dbReference type="InParanoid" id="A0A165G8A9"/>
<dbReference type="InterPro" id="IPR035543">
    <property type="entry name" value="eIF-2B_epsilon_N"/>
</dbReference>
<dbReference type="Gene3D" id="2.160.10.10">
    <property type="entry name" value="Hexapeptide repeat proteins"/>
    <property type="match status" value="1"/>
</dbReference>
<dbReference type="OMA" id="LAQSCKI"/>
<evidence type="ECO:0000256" key="7">
    <source>
        <dbReference type="ARBA" id="ARBA00031190"/>
    </source>
</evidence>
<dbReference type="GO" id="GO:0005851">
    <property type="term" value="C:eukaryotic translation initiation factor 2B complex"/>
    <property type="evidence" value="ECO:0007669"/>
    <property type="project" value="EnsemblFungi"/>
</dbReference>
<dbReference type="GO" id="GO:0005829">
    <property type="term" value="C:cytosol"/>
    <property type="evidence" value="ECO:0007669"/>
    <property type="project" value="UniProtKB-SubCell"/>
</dbReference>
<dbReference type="Gene3D" id="1.25.40.180">
    <property type="match status" value="1"/>
</dbReference>
<evidence type="ECO:0000313" key="12">
    <source>
        <dbReference type="EMBL" id="KZF21859.1"/>
    </source>
</evidence>
<evidence type="ECO:0000256" key="5">
    <source>
        <dbReference type="ARBA" id="ARBA00022540"/>
    </source>
</evidence>
<evidence type="ECO:0000256" key="10">
    <source>
        <dbReference type="ARBA" id="ARBA00046432"/>
    </source>
</evidence>
<dbReference type="InterPro" id="IPR044123">
    <property type="entry name" value="W2_eIF2B_epsilon"/>
</dbReference>
<reference evidence="12 13" key="1">
    <citation type="journal article" date="2016" name="Fungal Biol.">
        <title>The genome of Xylona heveae provides a window into fungal endophytism.</title>
        <authorList>
            <person name="Gazis R."/>
            <person name="Kuo A."/>
            <person name="Riley R."/>
            <person name="LaButti K."/>
            <person name="Lipzen A."/>
            <person name="Lin J."/>
            <person name="Amirebrahimi M."/>
            <person name="Hesse C.N."/>
            <person name="Spatafora J.W."/>
            <person name="Henrissat B."/>
            <person name="Hainaut M."/>
            <person name="Grigoriev I.V."/>
            <person name="Hibbett D.S."/>
        </authorList>
    </citation>
    <scope>NUCLEOTIDE SEQUENCE [LARGE SCALE GENOMIC DNA]</scope>
    <source>
        <strain evidence="12 13">TC161</strain>
    </source>
</reference>
<evidence type="ECO:0000256" key="3">
    <source>
        <dbReference type="ARBA" id="ARBA00018601"/>
    </source>
</evidence>